<dbReference type="HOGENOM" id="CLU_002329_1_0_1"/>
<dbReference type="FunFam" id="1.10.640.10:FF:000005">
    <property type="entry name" value="Fatty acid oxygenase"/>
    <property type="match status" value="1"/>
</dbReference>
<keyword evidence="3" id="KW-0560">Oxidoreductase</keyword>
<feature type="binding site" description="axial binding residue" evidence="5">
    <location>
        <position position="420"/>
    </location>
    <ligand>
        <name>heme b</name>
        <dbReference type="ChEBI" id="CHEBI:60344"/>
    </ligand>
    <ligandPart>
        <name>Fe</name>
        <dbReference type="ChEBI" id="CHEBI:18248"/>
    </ligandPart>
</feature>
<dbReference type="PANTHER" id="PTHR11903:SF13">
    <property type="entry name" value="LINOLEATE 10R-LIPOXYGENASE"/>
    <property type="match status" value="1"/>
</dbReference>
<protein>
    <submittedName>
        <fullName evidence="7">Cytochrome P450</fullName>
    </submittedName>
</protein>
<dbReference type="STRING" id="1126212.K2QYJ0"/>
<keyword evidence="5" id="KW-0349">Heme</keyword>
<evidence type="ECO:0000256" key="1">
    <source>
        <dbReference type="ARBA" id="ARBA00022723"/>
    </source>
</evidence>
<keyword evidence="2" id="KW-0223">Dioxygenase</keyword>
<comment type="caution">
    <text evidence="7">The sequence shown here is derived from an EMBL/GenBank/DDBJ whole genome shotgun (WGS) entry which is preliminary data.</text>
</comment>
<dbReference type="GO" id="GO:0004497">
    <property type="term" value="F:monooxygenase activity"/>
    <property type="evidence" value="ECO:0007669"/>
    <property type="project" value="InterPro"/>
</dbReference>
<dbReference type="Gene3D" id="1.10.630.10">
    <property type="entry name" value="Cytochrome P450"/>
    <property type="match status" value="1"/>
</dbReference>
<dbReference type="Proteomes" id="UP000007129">
    <property type="component" value="Unassembled WGS sequence"/>
</dbReference>
<dbReference type="eggNOG" id="KOG2408">
    <property type="taxonomic scope" value="Eukaryota"/>
</dbReference>
<evidence type="ECO:0000256" key="5">
    <source>
        <dbReference type="PIRSR" id="PIRSR619791-2"/>
    </source>
</evidence>
<sequence>MLRRLSGTFKKDKKKENGGSSGSSPKDSLNGSPIHEHLYPKPDTSKGREEVGSTFAQFAQILHAARRPLPTQTGDGSYVKREAPASLFENLKTIGIGDAKTLKDVLNNKTRKELIDDKTYLMERVIQLVADLPSNSELRVDLTNTFVDELWDCLQHPPISYLGDQFVYRQADGSFNNIMYPHLGAANTPYARSVQPKTVLPGALPDPGLVFDAVFAREKFREHPNKVSSILFYWASLIIHDLFQTDHRNMNLSQTSSYLDLSPLYGDNQEDQNQIRTFKDGKIKADCFSESRMLGFPPGCGVLLIMFNRFHNVVVEELAKINENGRFNKPHPSLPPDMMKEAWAKYDNDLFQTGRLITCGLYINITLLDYLRTIVNLNRSNTTWTLDPRVDMAKQTGNDGTPRGVGNQVSAEFNLVYRWHSATSKRDEQWTEDMYKNMFGKPASEVPMDELLRGLAKWDKTLDRDPQKRPFAGLERGVDGKYPDDDLVKILTDSIEDCAGSFGANNVPKALRAVEILGMNQARNWGLATLNEFRKFFGLKPHDTFESINSDPKVAEQLRHLYDHPDYVELYPGLVTEEAKEPMVPGVGIAPTFTISKAILSDAVVLVRGDRFYTVDYHPKNLTNWGFNEVQYDLNVEQGCVFYKLFLRAFPAHFKPNSIYAHYPMTIPSENRKIMASLGRESHYSYDRPAFIAPRINITSYVGAKSILEQQRDFRVTWGITLEELMGKGGAKFMLSGDEPLHANQRTIMAKSLYRNKWHEDVKAFYEHITLKLLHEKSFKIAGINHVDLTRDVGNLAHVHFASNMFSLPLKTSENKHGIFTEHELFMALSVIFACIFFDFSPEKSFPLHRAALAVAKGLGKLIEANVKSTSSVSWAASITDSFHENSTHLKDYGVHMVRRLLESGLSVEDVAWSQVFPTATAMVPNQSQVFTQIMDFYLSPQASHHLPEIRRIARLNTPEATERLLHYCMEAIRLNGTFGSYRVAANATTIVDGRGGDARRVSVKPGDKVFVSFVGAARDPVVFPEPDEVRLDRPLETYIHYGEGPHTCLGRDASMVALTAMLKVVGSLDGLRRAPGPKGQLKKIPREGGFYVYMREDHGSYFPFPLTMQVCWDGDLPPLKKADK</sequence>
<evidence type="ECO:0000313" key="7">
    <source>
        <dbReference type="EMBL" id="EKG14991.1"/>
    </source>
</evidence>
<dbReference type="InterPro" id="IPR050783">
    <property type="entry name" value="Oxylipin_biosynth_metab"/>
</dbReference>
<feature type="region of interest" description="Disordered" evidence="6">
    <location>
        <begin position="1"/>
        <end position="49"/>
    </location>
</feature>
<dbReference type="InterPro" id="IPR036396">
    <property type="entry name" value="Cyt_P450_sf"/>
</dbReference>
<dbReference type="SUPFAM" id="SSF48113">
    <property type="entry name" value="Heme-dependent peroxidases"/>
    <property type="match status" value="1"/>
</dbReference>
<evidence type="ECO:0000256" key="3">
    <source>
        <dbReference type="ARBA" id="ARBA00023002"/>
    </source>
</evidence>
<dbReference type="InterPro" id="IPR037120">
    <property type="entry name" value="Haem_peroxidase_sf_animal"/>
</dbReference>
<dbReference type="CDD" id="cd20612">
    <property type="entry name" value="CYP_LDS-like_C"/>
    <property type="match status" value="1"/>
</dbReference>
<dbReference type="GO" id="GO:0006979">
    <property type="term" value="P:response to oxidative stress"/>
    <property type="evidence" value="ECO:0007669"/>
    <property type="project" value="InterPro"/>
</dbReference>
<dbReference type="GO" id="GO:0004601">
    <property type="term" value="F:peroxidase activity"/>
    <property type="evidence" value="ECO:0007669"/>
    <property type="project" value="InterPro"/>
</dbReference>
<keyword evidence="4 5" id="KW-0408">Iron</keyword>
<dbReference type="VEuPathDB" id="FungiDB:MPH_07891"/>
<evidence type="ECO:0000256" key="6">
    <source>
        <dbReference type="SAM" id="MobiDB-lite"/>
    </source>
</evidence>
<dbReference type="SUPFAM" id="SSF48264">
    <property type="entry name" value="Cytochrome P450"/>
    <property type="match status" value="1"/>
</dbReference>
<dbReference type="InParanoid" id="K2QYJ0"/>
<evidence type="ECO:0000256" key="2">
    <source>
        <dbReference type="ARBA" id="ARBA00022964"/>
    </source>
</evidence>
<gene>
    <name evidence="7" type="ORF">MPH_07891</name>
</gene>
<keyword evidence="1 5" id="KW-0479">Metal-binding</keyword>
<dbReference type="GO" id="GO:0005506">
    <property type="term" value="F:iron ion binding"/>
    <property type="evidence" value="ECO:0007669"/>
    <property type="project" value="InterPro"/>
</dbReference>
<dbReference type="InterPro" id="IPR019791">
    <property type="entry name" value="Haem_peroxidase_animal"/>
</dbReference>
<dbReference type="GO" id="GO:0051213">
    <property type="term" value="F:dioxygenase activity"/>
    <property type="evidence" value="ECO:0007669"/>
    <property type="project" value="UniProtKB-KW"/>
</dbReference>
<dbReference type="PRINTS" id="PR00457">
    <property type="entry name" value="ANPEROXIDASE"/>
</dbReference>
<dbReference type="InterPro" id="IPR034812">
    <property type="entry name" value="Ppo-like_N"/>
</dbReference>
<name>K2QYJ0_MACPH</name>
<organism evidence="7 8">
    <name type="scientific">Macrophomina phaseolina (strain MS6)</name>
    <name type="common">Charcoal rot fungus</name>
    <dbReference type="NCBI Taxonomy" id="1126212"/>
    <lineage>
        <taxon>Eukaryota</taxon>
        <taxon>Fungi</taxon>
        <taxon>Dikarya</taxon>
        <taxon>Ascomycota</taxon>
        <taxon>Pezizomycotina</taxon>
        <taxon>Dothideomycetes</taxon>
        <taxon>Dothideomycetes incertae sedis</taxon>
        <taxon>Botryosphaeriales</taxon>
        <taxon>Botryosphaeriaceae</taxon>
        <taxon>Macrophomina</taxon>
    </lineage>
</organism>
<accession>K2QYJ0</accession>
<dbReference type="GO" id="GO:0006631">
    <property type="term" value="P:fatty acid metabolic process"/>
    <property type="evidence" value="ECO:0007669"/>
    <property type="project" value="UniProtKB-ARBA"/>
</dbReference>
<dbReference type="Pfam" id="PF03098">
    <property type="entry name" value="An_peroxidase"/>
    <property type="match status" value="2"/>
</dbReference>
<dbReference type="GO" id="GO:0020037">
    <property type="term" value="F:heme binding"/>
    <property type="evidence" value="ECO:0007669"/>
    <property type="project" value="InterPro"/>
</dbReference>
<dbReference type="CDD" id="cd09817">
    <property type="entry name" value="linoleate_diol_synthase_like"/>
    <property type="match status" value="1"/>
</dbReference>
<dbReference type="PANTHER" id="PTHR11903">
    <property type="entry name" value="PROSTAGLANDIN G/H SYNTHASE"/>
    <property type="match status" value="1"/>
</dbReference>
<dbReference type="PROSITE" id="PS50292">
    <property type="entry name" value="PEROXIDASE_3"/>
    <property type="match status" value="1"/>
</dbReference>
<dbReference type="AlphaFoldDB" id="K2QYJ0"/>
<dbReference type="OrthoDB" id="823504at2759"/>
<dbReference type="GO" id="GO:0016705">
    <property type="term" value="F:oxidoreductase activity, acting on paired donors, with incorporation or reduction of molecular oxygen"/>
    <property type="evidence" value="ECO:0007669"/>
    <property type="project" value="InterPro"/>
</dbReference>
<evidence type="ECO:0000256" key="4">
    <source>
        <dbReference type="ARBA" id="ARBA00023004"/>
    </source>
</evidence>
<evidence type="ECO:0000313" key="8">
    <source>
        <dbReference type="Proteomes" id="UP000007129"/>
    </source>
</evidence>
<dbReference type="EMBL" id="AHHD01000334">
    <property type="protein sequence ID" value="EKG14991.1"/>
    <property type="molecule type" value="Genomic_DNA"/>
</dbReference>
<dbReference type="InterPro" id="IPR010255">
    <property type="entry name" value="Haem_peroxidase_sf"/>
</dbReference>
<dbReference type="Gene3D" id="1.10.640.10">
    <property type="entry name" value="Haem peroxidase domain superfamily, animal type"/>
    <property type="match status" value="1"/>
</dbReference>
<feature type="compositionally biased region" description="Basic and acidic residues" evidence="6">
    <location>
        <begin position="34"/>
        <end position="49"/>
    </location>
</feature>
<proteinExistence type="predicted"/>
<reference evidence="7 8" key="1">
    <citation type="journal article" date="2012" name="BMC Genomics">
        <title>Tools to kill: Genome of one of the most destructive plant pathogenic fungi Macrophomina phaseolina.</title>
        <authorList>
            <person name="Islam M.S."/>
            <person name="Haque M.S."/>
            <person name="Islam M.M."/>
            <person name="Emdad E.M."/>
            <person name="Halim A."/>
            <person name="Hossen Q.M.M."/>
            <person name="Hossain M.Z."/>
            <person name="Ahmed B."/>
            <person name="Rahim S."/>
            <person name="Rahman M.S."/>
            <person name="Alam M.M."/>
            <person name="Hou S."/>
            <person name="Wan X."/>
            <person name="Saito J.A."/>
            <person name="Alam M."/>
        </authorList>
    </citation>
    <scope>NUCLEOTIDE SEQUENCE [LARGE SCALE GENOMIC DNA]</scope>
    <source>
        <strain evidence="7 8">MS6</strain>
    </source>
</reference>